<proteinExistence type="predicted"/>
<reference evidence="1" key="1">
    <citation type="submission" date="2024-07" db="EMBL/GenBank/DDBJ databases">
        <title>A survey of Mimosa microsymbionts across Brazilian biomes reveals a high diversity of Paraburkholderia nodulating endemic species, but also that Cupriavidus is common as a symbiont of widespread species.</title>
        <authorList>
            <person name="Rouws L."/>
            <person name="Barauna A."/>
            <person name="Beukes C."/>
            <person name="Rouws J.R.C."/>
            <person name="De Faria S.M."/>
            <person name="Gross E."/>
            <person name="Bueno Dos Reis Junior F."/>
            <person name="Simon M.F."/>
            <person name="Maluk M."/>
            <person name="Odee D.W."/>
            <person name="Kenicer G."/>
            <person name="Young J.P.W."/>
            <person name="Reis V.M."/>
            <person name="Zilli J."/>
            <person name="James E.K."/>
        </authorList>
    </citation>
    <scope>NUCLEOTIDE SEQUENCE</scope>
    <source>
        <strain evidence="1">EG181B</strain>
    </source>
</reference>
<keyword evidence="2" id="KW-1185">Reference proteome</keyword>
<dbReference type="Proteomes" id="UP001558850">
    <property type="component" value="Unassembled WGS sequence"/>
</dbReference>
<sequence length="61" mass="6727">MSINRNSQTHTETVTVSVRPAVPRSGNTHRNVLNGSLLRDVLVDDKWVTVQTADPSDLRTA</sequence>
<comment type="caution">
    <text evidence="1">The sequence shown here is derived from an EMBL/GenBank/DDBJ whole genome shotgun (WGS) entry which is preliminary data.</text>
</comment>
<protein>
    <submittedName>
        <fullName evidence="1">Uncharacterized protein</fullName>
    </submittedName>
</protein>
<organism evidence="1 2">
    <name type="scientific">Paraburkholderia phymatum</name>
    <dbReference type="NCBI Taxonomy" id="148447"/>
    <lineage>
        <taxon>Bacteria</taxon>
        <taxon>Pseudomonadati</taxon>
        <taxon>Pseudomonadota</taxon>
        <taxon>Betaproteobacteria</taxon>
        <taxon>Burkholderiales</taxon>
        <taxon>Burkholderiaceae</taxon>
        <taxon>Paraburkholderia</taxon>
    </lineage>
</organism>
<evidence type="ECO:0000313" key="1">
    <source>
        <dbReference type="EMBL" id="MEX3936425.1"/>
    </source>
</evidence>
<evidence type="ECO:0000313" key="2">
    <source>
        <dbReference type="Proteomes" id="UP001558850"/>
    </source>
</evidence>
<accession>A0ACC6UAD1</accession>
<name>A0ACC6UAD1_9BURK</name>
<gene>
    <name evidence="1" type="ORF">AB4Y32_32400</name>
</gene>
<dbReference type="EMBL" id="JBFRCH010000032">
    <property type="protein sequence ID" value="MEX3936425.1"/>
    <property type="molecule type" value="Genomic_DNA"/>
</dbReference>